<proteinExistence type="predicted"/>
<accession>A0ABD5NK77</accession>
<comment type="caution">
    <text evidence="2">The sequence shown here is derived from an EMBL/GenBank/DDBJ whole genome shotgun (WGS) entry which is preliminary data.</text>
</comment>
<keyword evidence="3" id="KW-1185">Reference proteome</keyword>
<dbReference type="AlphaFoldDB" id="A0ABD5NK77"/>
<dbReference type="InterPro" id="IPR012334">
    <property type="entry name" value="Pectin_lyas_fold"/>
</dbReference>
<feature type="domain" description="Right handed beta helix" evidence="1">
    <location>
        <begin position="87"/>
        <end position="234"/>
    </location>
</feature>
<dbReference type="InterPro" id="IPR039448">
    <property type="entry name" value="Beta_helix"/>
</dbReference>
<dbReference type="SUPFAM" id="SSF51126">
    <property type="entry name" value="Pectin lyase-like"/>
    <property type="match status" value="1"/>
</dbReference>
<dbReference type="EMBL" id="JBHSAQ010000001">
    <property type="protein sequence ID" value="MFC3957297.1"/>
    <property type="molecule type" value="Genomic_DNA"/>
</dbReference>
<dbReference type="RefSeq" id="WP_256531778.1">
    <property type="nucleotide sequence ID" value="NZ_CP101824.1"/>
</dbReference>
<gene>
    <name evidence="2" type="ORF">ACFOUR_02765</name>
</gene>
<dbReference type="InterPro" id="IPR011050">
    <property type="entry name" value="Pectin_lyase_fold/virulence"/>
</dbReference>
<dbReference type="Pfam" id="PF13229">
    <property type="entry name" value="Beta_helix"/>
    <property type="match status" value="1"/>
</dbReference>
<dbReference type="Gene3D" id="2.160.20.10">
    <property type="entry name" value="Single-stranded right-handed beta-helix, Pectin lyase-like"/>
    <property type="match status" value="1"/>
</dbReference>
<evidence type="ECO:0000259" key="1">
    <source>
        <dbReference type="Pfam" id="PF13229"/>
    </source>
</evidence>
<dbReference type="Proteomes" id="UP001595846">
    <property type="component" value="Unassembled WGS sequence"/>
</dbReference>
<dbReference type="InterPro" id="IPR006626">
    <property type="entry name" value="PbH1"/>
</dbReference>
<protein>
    <submittedName>
        <fullName evidence="2">Right-handed parallel beta-helix repeat-containing protein</fullName>
    </submittedName>
</protein>
<evidence type="ECO:0000313" key="2">
    <source>
        <dbReference type="EMBL" id="MFC3957297.1"/>
    </source>
</evidence>
<organism evidence="2 3">
    <name type="scientific">Halovivax cerinus</name>
    <dbReference type="NCBI Taxonomy" id="1487865"/>
    <lineage>
        <taxon>Archaea</taxon>
        <taxon>Methanobacteriati</taxon>
        <taxon>Methanobacteriota</taxon>
        <taxon>Stenosarchaea group</taxon>
        <taxon>Halobacteria</taxon>
        <taxon>Halobacteriales</taxon>
        <taxon>Natrialbaceae</taxon>
        <taxon>Halovivax</taxon>
    </lineage>
</organism>
<sequence>MSPSDGVSTLRRVLDELGDQPGIVHVEAGEFDSIEEPVRVPANTWLRGAGADRTAFRFANDVSMDSSGLVRIEGDSVGVTDLELDGNRANVSLGSSNRGQEYGIYVAGCTSVCIERVHCHHFPGYGIDPHPHRSRPPRHVRVAHCRTAHNGLDGITFAGVVDGIVERNVSHDNDRHGINLTGRPGSDSLVCGNVVRSNGGSGVVVQNGVDGIRVESTLVADNARSGIRLGNEGATSESVVVTGSAVHGNAGPGINVRRAESVRVSDTWIRENNGSGETTADVVIRGDGERASSNVRVGESTVVCGRETPYGIDERPGCGPSTIVGVQITGYDRNAVRLRHPDSTILGTDVNP</sequence>
<dbReference type="SMART" id="SM00710">
    <property type="entry name" value="PbH1"/>
    <property type="match status" value="8"/>
</dbReference>
<name>A0ABD5NK77_9EURY</name>
<evidence type="ECO:0000313" key="3">
    <source>
        <dbReference type="Proteomes" id="UP001595846"/>
    </source>
</evidence>
<dbReference type="GeneID" id="73904536"/>
<reference evidence="2 3" key="1">
    <citation type="journal article" date="2019" name="Int. J. Syst. Evol. Microbiol.">
        <title>The Global Catalogue of Microorganisms (GCM) 10K type strain sequencing project: providing services to taxonomists for standard genome sequencing and annotation.</title>
        <authorList>
            <consortium name="The Broad Institute Genomics Platform"/>
            <consortium name="The Broad Institute Genome Sequencing Center for Infectious Disease"/>
            <person name="Wu L."/>
            <person name="Ma J."/>
        </authorList>
    </citation>
    <scope>NUCLEOTIDE SEQUENCE [LARGE SCALE GENOMIC DNA]</scope>
    <source>
        <strain evidence="2 3">IBRC-M 10256</strain>
    </source>
</reference>